<dbReference type="EMBL" id="BK015433">
    <property type="protein sequence ID" value="DAE06316.1"/>
    <property type="molecule type" value="Genomic_DNA"/>
</dbReference>
<organism evidence="1">
    <name type="scientific">Siphoviridae sp. ctQWG7</name>
    <dbReference type="NCBI Taxonomy" id="2825493"/>
    <lineage>
        <taxon>Viruses</taxon>
        <taxon>Duplodnaviria</taxon>
        <taxon>Heunggongvirae</taxon>
        <taxon>Uroviricota</taxon>
        <taxon>Caudoviricetes</taxon>
    </lineage>
</organism>
<proteinExistence type="predicted"/>
<protein>
    <submittedName>
        <fullName evidence="1">Uncharacterized protein</fullName>
    </submittedName>
</protein>
<accession>A0A8S5PJF4</accession>
<name>A0A8S5PJF4_9CAUD</name>
<evidence type="ECO:0000313" key="1">
    <source>
        <dbReference type="EMBL" id="DAE06316.1"/>
    </source>
</evidence>
<sequence>MTIPELETALLYHVTPNERNKLRWYKRHDAVKFVKELWRLWMKYSEVGDD</sequence>
<reference evidence="1" key="1">
    <citation type="journal article" date="2021" name="Proc. Natl. Acad. Sci. U.S.A.">
        <title>A Catalog of Tens of Thousands of Viruses from Human Metagenomes Reveals Hidden Associations with Chronic Diseases.</title>
        <authorList>
            <person name="Tisza M.J."/>
            <person name="Buck C.B."/>
        </authorList>
    </citation>
    <scope>NUCLEOTIDE SEQUENCE</scope>
    <source>
        <strain evidence="1">CtQWG7</strain>
    </source>
</reference>